<keyword evidence="2" id="KW-0732">Signal</keyword>
<name>A0AAN5DB28_9BILA</name>
<reference evidence="4" key="1">
    <citation type="submission" date="2022-10" db="EMBL/GenBank/DDBJ databases">
        <title>Genome assembly of Pristionchus species.</title>
        <authorList>
            <person name="Yoshida K."/>
            <person name="Sommer R.J."/>
        </authorList>
    </citation>
    <scope>NUCLEOTIDE SEQUENCE [LARGE SCALE GENOMIC DNA]</scope>
    <source>
        <strain evidence="4">RS5460</strain>
    </source>
</reference>
<feature type="chain" id="PRO_5042860113" evidence="2">
    <location>
        <begin position="25"/>
        <end position="179"/>
    </location>
</feature>
<evidence type="ECO:0000313" key="4">
    <source>
        <dbReference type="Proteomes" id="UP001328107"/>
    </source>
</evidence>
<dbReference type="AlphaFoldDB" id="A0AAN5DB28"/>
<accession>A0AAN5DB28</accession>
<protein>
    <submittedName>
        <fullName evidence="3">Uncharacterized protein</fullName>
    </submittedName>
</protein>
<dbReference type="EMBL" id="BTRK01000006">
    <property type="protein sequence ID" value="GMR59297.1"/>
    <property type="molecule type" value="Genomic_DNA"/>
</dbReference>
<keyword evidence="1" id="KW-0472">Membrane</keyword>
<proteinExistence type="predicted"/>
<feature type="signal peptide" evidence="2">
    <location>
        <begin position="1"/>
        <end position="24"/>
    </location>
</feature>
<evidence type="ECO:0000256" key="2">
    <source>
        <dbReference type="SAM" id="SignalP"/>
    </source>
</evidence>
<feature type="transmembrane region" description="Helical" evidence="1">
    <location>
        <begin position="98"/>
        <end position="126"/>
    </location>
</feature>
<evidence type="ECO:0000313" key="3">
    <source>
        <dbReference type="EMBL" id="GMR59297.1"/>
    </source>
</evidence>
<evidence type="ECO:0000256" key="1">
    <source>
        <dbReference type="SAM" id="Phobius"/>
    </source>
</evidence>
<gene>
    <name evidence="3" type="ORF">PMAYCL1PPCAC_29492</name>
</gene>
<keyword evidence="1" id="KW-0812">Transmembrane</keyword>
<sequence length="179" mass="20546">MVLPSQSIPSLLSALSSLFRSVLYSCVMGVDQEIDNFYYTIQTINNTLYTLDTELEPILGQLDVALANLDDALEDVTYTVKSISEKVVDVAQKIPNEWVFLLFIFLINIGLLAIALYLARYSFVFIRDKRYRFPRRKDYSLPPSQICEEVVERERGPPPYGQLLASYKYHDYTPVAMEP</sequence>
<organism evidence="3 4">
    <name type="scientific">Pristionchus mayeri</name>
    <dbReference type="NCBI Taxonomy" id="1317129"/>
    <lineage>
        <taxon>Eukaryota</taxon>
        <taxon>Metazoa</taxon>
        <taxon>Ecdysozoa</taxon>
        <taxon>Nematoda</taxon>
        <taxon>Chromadorea</taxon>
        <taxon>Rhabditida</taxon>
        <taxon>Rhabditina</taxon>
        <taxon>Diplogasteromorpha</taxon>
        <taxon>Diplogasteroidea</taxon>
        <taxon>Neodiplogasteridae</taxon>
        <taxon>Pristionchus</taxon>
    </lineage>
</organism>
<comment type="caution">
    <text evidence="3">The sequence shown here is derived from an EMBL/GenBank/DDBJ whole genome shotgun (WGS) entry which is preliminary data.</text>
</comment>
<dbReference type="Proteomes" id="UP001328107">
    <property type="component" value="Unassembled WGS sequence"/>
</dbReference>
<keyword evidence="1" id="KW-1133">Transmembrane helix</keyword>
<keyword evidence="4" id="KW-1185">Reference proteome</keyword>